<sequence>MEPVHGVHHRPLPEPLPGVLRSSREAGETPDQTQTNGQTWENRCNHRKVATEDHWLVRTTVAQTAGTRWSNRHSSHHPNNSRQCSQINRDHPEATRETTQTNHHRSINNNHHLNQPQASTHSPVYQPRHLPPSWNISTRCVKHCSPLTAGDVNMSTRTPSGMSQLHRNRPKMRSNKSSTTERNCGKRTCATVVNHRSNQRKRYRGARKVTTAVPGA</sequence>
<feature type="compositionally biased region" description="Basic residues" evidence="1">
    <location>
        <begin position="197"/>
        <end position="207"/>
    </location>
</feature>
<evidence type="ECO:0000313" key="2">
    <source>
        <dbReference type="EMBL" id="CAG6496161.1"/>
    </source>
</evidence>
<feature type="compositionally biased region" description="Basic residues" evidence="1">
    <location>
        <begin position="1"/>
        <end position="10"/>
    </location>
</feature>
<name>A0A8D8CSL4_CULPI</name>
<organism evidence="2">
    <name type="scientific">Culex pipiens</name>
    <name type="common">House mosquito</name>
    <dbReference type="NCBI Taxonomy" id="7175"/>
    <lineage>
        <taxon>Eukaryota</taxon>
        <taxon>Metazoa</taxon>
        <taxon>Ecdysozoa</taxon>
        <taxon>Arthropoda</taxon>
        <taxon>Hexapoda</taxon>
        <taxon>Insecta</taxon>
        <taxon>Pterygota</taxon>
        <taxon>Neoptera</taxon>
        <taxon>Endopterygota</taxon>
        <taxon>Diptera</taxon>
        <taxon>Nematocera</taxon>
        <taxon>Culicoidea</taxon>
        <taxon>Culicidae</taxon>
        <taxon>Culicinae</taxon>
        <taxon>Culicini</taxon>
        <taxon>Culex</taxon>
        <taxon>Culex</taxon>
    </lineage>
</organism>
<reference evidence="2" key="1">
    <citation type="submission" date="2021-05" db="EMBL/GenBank/DDBJ databases">
        <authorList>
            <person name="Alioto T."/>
            <person name="Alioto T."/>
            <person name="Gomez Garrido J."/>
        </authorList>
    </citation>
    <scope>NUCLEOTIDE SEQUENCE</scope>
</reference>
<accession>A0A8D8CSL4</accession>
<protein>
    <submittedName>
        <fullName evidence="2">(northern house mosquito) hypothetical protein</fullName>
    </submittedName>
</protein>
<evidence type="ECO:0000256" key="1">
    <source>
        <dbReference type="SAM" id="MobiDB-lite"/>
    </source>
</evidence>
<dbReference type="EMBL" id="HBUE01130368">
    <property type="protein sequence ID" value="CAG6496161.1"/>
    <property type="molecule type" value="Transcribed_RNA"/>
</dbReference>
<feature type="compositionally biased region" description="Polar residues" evidence="1">
    <location>
        <begin position="153"/>
        <end position="165"/>
    </location>
</feature>
<feature type="region of interest" description="Disordered" evidence="1">
    <location>
        <begin position="1"/>
        <end position="43"/>
    </location>
</feature>
<feature type="compositionally biased region" description="Polar residues" evidence="1">
    <location>
        <begin position="97"/>
        <end position="123"/>
    </location>
</feature>
<feature type="region of interest" description="Disordered" evidence="1">
    <location>
        <begin position="151"/>
        <end position="216"/>
    </location>
</feature>
<feature type="region of interest" description="Disordered" evidence="1">
    <location>
        <begin position="67"/>
        <end position="130"/>
    </location>
</feature>
<feature type="compositionally biased region" description="Polar residues" evidence="1">
    <location>
        <begin position="30"/>
        <end position="42"/>
    </location>
</feature>
<dbReference type="AlphaFoldDB" id="A0A8D8CSL4"/>
<proteinExistence type="predicted"/>